<proteinExistence type="predicted"/>
<protein>
    <submittedName>
        <fullName evidence="1">Helix-turn-helix transcriptional regulator</fullName>
    </submittedName>
</protein>
<dbReference type="RefSeq" id="WP_143979443.1">
    <property type="nucleotide sequence ID" value="NZ_CP041695.1"/>
</dbReference>
<dbReference type="GO" id="GO:0003677">
    <property type="term" value="F:DNA binding"/>
    <property type="evidence" value="ECO:0007669"/>
    <property type="project" value="InterPro"/>
</dbReference>
<dbReference type="Gene3D" id="1.10.260.40">
    <property type="entry name" value="lambda repressor-like DNA-binding domains"/>
    <property type="match status" value="1"/>
</dbReference>
<gene>
    <name evidence="1" type="ORF">FOH10_02265</name>
</gene>
<dbReference type="EMBL" id="CP041695">
    <property type="protein sequence ID" value="QDP77744.1"/>
    <property type="molecule type" value="Genomic_DNA"/>
</dbReference>
<reference evidence="1 2" key="1">
    <citation type="submission" date="2019-07" db="EMBL/GenBank/DDBJ databases">
        <title>Complete Genome Sequence and Methylome Analysis of Nocardia otitidis-caviarum NEB252.</title>
        <authorList>
            <person name="Fomenkov A."/>
            <person name="Anton B.P."/>
            <person name="Vincze T."/>
            <person name="Roberts R.J."/>
        </authorList>
    </citation>
    <scope>NUCLEOTIDE SEQUENCE [LARGE SCALE GENOMIC DNA]</scope>
    <source>
        <strain evidence="1 2">NEB252</strain>
    </source>
</reference>
<dbReference type="SUPFAM" id="SSF47413">
    <property type="entry name" value="lambda repressor-like DNA-binding domains"/>
    <property type="match status" value="1"/>
</dbReference>
<sequence>MTTWFRRTPEADALLAEERLLLAATEMVHEALAATGTSKEELAARLGVRPAEISRQLCGGRNLTVRSLARMMNELGYGITIEADGRDGRAAARGR</sequence>
<name>A0A516NFR1_9NOCA</name>
<accession>A0A516NFR1</accession>
<dbReference type="KEGG" id="nod:FOH10_02265"/>
<dbReference type="GeneID" id="80331225"/>
<evidence type="ECO:0000313" key="2">
    <source>
        <dbReference type="Proteomes" id="UP000317039"/>
    </source>
</evidence>
<dbReference type="InterPro" id="IPR010982">
    <property type="entry name" value="Lambda_DNA-bd_dom_sf"/>
</dbReference>
<organism evidence="1 2">
    <name type="scientific">Nocardia otitidiscaviarum</name>
    <dbReference type="NCBI Taxonomy" id="1823"/>
    <lineage>
        <taxon>Bacteria</taxon>
        <taxon>Bacillati</taxon>
        <taxon>Actinomycetota</taxon>
        <taxon>Actinomycetes</taxon>
        <taxon>Mycobacteriales</taxon>
        <taxon>Nocardiaceae</taxon>
        <taxon>Nocardia</taxon>
    </lineage>
</organism>
<dbReference type="AlphaFoldDB" id="A0A516NFR1"/>
<evidence type="ECO:0000313" key="1">
    <source>
        <dbReference type="EMBL" id="QDP77744.1"/>
    </source>
</evidence>
<dbReference type="Proteomes" id="UP000317039">
    <property type="component" value="Chromosome"/>
</dbReference>